<dbReference type="EMBL" id="CP113361">
    <property type="protein sequence ID" value="WAI01795.1"/>
    <property type="molecule type" value="Genomic_DNA"/>
</dbReference>
<dbReference type="AlphaFoldDB" id="A0A9X9T8K7"/>
<evidence type="ECO:0000313" key="1">
    <source>
        <dbReference type="EMBL" id="WAI01795.1"/>
    </source>
</evidence>
<dbReference type="Proteomes" id="UP001163096">
    <property type="component" value="Chromosome"/>
</dbReference>
<dbReference type="GeneID" id="76833969"/>
<keyword evidence="2" id="KW-1185">Reference proteome</keyword>
<evidence type="ECO:0000313" key="2">
    <source>
        <dbReference type="Proteomes" id="UP001163096"/>
    </source>
</evidence>
<accession>A0A9X9T8K7</accession>
<dbReference type="KEGG" id="mou:OU421_02665"/>
<organism evidence="1 2">
    <name type="scientific">Methanogenium organophilum</name>
    <dbReference type="NCBI Taxonomy" id="2199"/>
    <lineage>
        <taxon>Archaea</taxon>
        <taxon>Methanobacteriati</taxon>
        <taxon>Methanobacteriota</taxon>
        <taxon>Stenosarchaea group</taxon>
        <taxon>Methanomicrobia</taxon>
        <taxon>Methanomicrobiales</taxon>
        <taxon>Methanomicrobiaceae</taxon>
        <taxon>Methanogenium</taxon>
    </lineage>
</organism>
<proteinExistence type="predicted"/>
<protein>
    <submittedName>
        <fullName evidence="1">Uncharacterized protein</fullName>
    </submittedName>
</protein>
<reference evidence="1" key="1">
    <citation type="submission" date="2022-11" db="EMBL/GenBank/DDBJ databases">
        <title>Complete genome sequence of Methanogenium organophilum DSM 3596.</title>
        <authorList>
            <person name="Chen S.-C."/>
            <person name="Lai S.-J."/>
            <person name="You Y.-T."/>
        </authorList>
    </citation>
    <scope>NUCLEOTIDE SEQUENCE</scope>
    <source>
        <strain evidence="1">DSM 3596</strain>
    </source>
</reference>
<name>A0A9X9T8K7_METOG</name>
<gene>
    <name evidence="1" type="ORF">OU421_02665</name>
</gene>
<sequence length="243" mass="27520">MTLSHNHIDIINRFLQEQDMPDLYRSYTWKGDTWEKGFPDLFRLEVLCSQAAEAYSLNENHVMEIAKWGSLPNTKTISCPDPVRITLYIDGKPAFWLEKEPENAVCILGCQVSGFGPTYCSKILHFAVPQVFGAIDTRLVRVFGTGDADCGGRYQLLDLSVALSGNRWQIPRDQKVWPGEYGTWIQILNHIARTLNSDSILCPHPPQYLQSGLREEGQWLPADVETALFSYASQVVKELKDKA</sequence>
<dbReference type="RefSeq" id="WP_268187069.1">
    <property type="nucleotide sequence ID" value="NZ_CP113361.1"/>
</dbReference>